<gene>
    <name evidence="2" type="ORF">PHLGIDRAFT_31115</name>
</gene>
<dbReference type="EMBL" id="KN840557">
    <property type="protein sequence ID" value="KIP04969.1"/>
    <property type="molecule type" value="Genomic_DNA"/>
</dbReference>
<proteinExistence type="predicted"/>
<reference evidence="2 3" key="1">
    <citation type="journal article" date="2014" name="PLoS Genet.">
        <title>Analysis of the Phlebiopsis gigantea genome, transcriptome and secretome provides insight into its pioneer colonization strategies of wood.</title>
        <authorList>
            <person name="Hori C."/>
            <person name="Ishida T."/>
            <person name="Igarashi K."/>
            <person name="Samejima M."/>
            <person name="Suzuki H."/>
            <person name="Master E."/>
            <person name="Ferreira P."/>
            <person name="Ruiz-Duenas F.J."/>
            <person name="Held B."/>
            <person name="Canessa P."/>
            <person name="Larrondo L.F."/>
            <person name="Schmoll M."/>
            <person name="Druzhinina I.S."/>
            <person name="Kubicek C.P."/>
            <person name="Gaskell J.A."/>
            <person name="Kersten P."/>
            <person name="St John F."/>
            <person name="Glasner J."/>
            <person name="Sabat G."/>
            <person name="Splinter BonDurant S."/>
            <person name="Syed K."/>
            <person name="Yadav J."/>
            <person name="Mgbeahuruike A.C."/>
            <person name="Kovalchuk A."/>
            <person name="Asiegbu F.O."/>
            <person name="Lackner G."/>
            <person name="Hoffmeister D."/>
            <person name="Rencoret J."/>
            <person name="Gutierrez A."/>
            <person name="Sun H."/>
            <person name="Lindquist E."/>
            <person name="Barry K."/>
            <person name="Riley R."/>
            <person name="Grigoriev I.V."/>
            <person name="Henrissat B."/>
            <person name="Kues U."/>
            <person name="Berka R.M."/>
            <person name="Martinez A.T."/>
            <person name="Covert S.F."/>
            <person name="Blanchette R.A."/>
            <person name="Cullen D."/>
        </authorList>
    </citation>
    <scope>NUCLEOTIDE SEQUENCE [LARGE SCALE GENOMIC DNA]</scope>
    <source>
        <strain evidence="2 3">11061_1 CR5-6</strain>
    </source>
</reference>
<keyword evidence="3" id="KW-1185">Reference proteome</keyword>
<name>A0A0C3NJ85_PHLG1</name>
<dbReference type="Gene3D" id="3.40.50.1820">
    <property type="entry name" value="alpha/beta hydrolase"/>
    <property type="match status" value="1"/>
</dbReference>
<dbReference type="PANTHER" id="PTHR17630:SF44">
    <property type="entry name" value="PROTEIN AIM2"/>
    <property type="match status" value="1"/>
</dbReference>
<dbReference type="InterPro" id="IPR002925">
    <property type="entry name" value="Dienelactn_hydro"/>
</dbReference>
<dbReference type="PANTHER" id="PTHR17630">
    <property type="entry name" value="DIENELACTONE HYDROLASE"/>
    <property type="match status" value="1"/>
</dbReference>
<dbReference type="SUPFAM" id="SSF53474">
    <property type="entry name" value="alpha/beta-Hydrolases"/>
    <property type="match status" value="1"/>
</dbReference>
<dbReference type="AlphaFoldDB" id="A0A0C3NJ85"/>
<feature type="domain" description="Dienelactone hydrolase" evidence="1">
    <location>
        <begin position="32"/>
        <end position="252"/>
    </location>
</feature>
<accession>A0A0C3NJ85</accession>
<dbReference type="OrthoDB" id="17560at2759"/>
<organism evidence="2 3">
    <name type="scientific">Phlebiopsis gigantea (strain 11061_1 CR5-6)</name>
    <name type="common">White-rot fungus</name>
    <name type="synonym">Peniophora gigantea</name>
    <dbReference type="NCBI Taxonomy" id="745531"/>
    <lineage>
        <taxon>Eukaryota</taxon>
        <taxon>Fungi</taxon>
        <taxon>Dikarya</taxon>
        <taxon>Basidiomycota</taxon>
        <taxon>Agaricomycotina</taxon>
        <taxon>Agaricomycetes</taxon>
        <taxon>Polyporales</taxon>
        <taxon>Phanerochaetaceae</taxon>
        <taxon>Phlebiopsis</taxon>
    </lineage>
</organism>
<dbReference type="Pfam" id="PF01738">
    <property type="entry name" value="DLH"/>
    <property type="match status" value="1"/>
</dbReference>
<dbReference type="GO" id="GO:0016787">
    <property type="term" value="F:hydrolase activity"/>
    <property type="evidence" value="ECO:0007669"/>
    <property type="project" value="InterPro"/>
</dbReference>
<evidence type="ECO:0000259" key="1">
    <source>
        <dbReference type="Pfam" id="PF01738"/>
    </source>
</evidence>
<sequence length="253" mass="27679">MSTTDGFCDDCFKAVPHEGEPIGTYETINGVKCYVATPEGDYPKDKVVLFLTDVFGLALVNNRLIADGFAANGFRTVAPDILNDDPILEPSFKDPNWDRQAWAAKHGPESWYGVVDAVVATLKEGGVTRIGTTGYCFGAPPAFYLAFKNESHVTVVTHPSRLVVPDDFEKYKSVSKAPILINSCEVDQQFPLGHQATADRVMGNGQFAPGYERTYWEGCTHGFAVKGDISDPKVKAGKEGAFKATVEFYKKHL</sequence>
<dbReference type="InterPro" id="IPR029058">
    <property type="entry name" value="AB_hydrolase_fold"/>
</dbReference>
<dbReference type="Proteomes" id="UP000053257">
    <property type="component" value="Unassembled WGS sequence"/>
</dbReference>
<dbReference type="HOGENOM" id="CLU_054590_2_2_1"/>
<evidence type="ECO:0000313" key="3">
    <source>
        <dbReference type="Proteomes" id="UP000053257"/>
    </source>
</evidence>
<evidence type="ECO:0000313" key="2">
    <source>
        <dbReference type="EMBL" id="KIP04969.1"/>
    </source>
</evidence>
<dbReference type="STRING" id="745531.A0A0C3NJ85"/>
<protein>
    <recommendedName>
        <fullName evidence="1">Dienelactone hydrolase domain-containing protein</fullName>
    </recommendedName>
</protein>